<feature type="region of interest" description="Disordered" evidence="4">
    <location>
        <begin position="1"/>
        <end position="20"/>
    </location>
</feature>
<keyword evidence="1" id="KW-0880">Kelch repeat</keyword>
<organism evidence="5 6">
    <name type="scientific">Stylonychia lemnae</name>
    <name type="common">Ciliate</name>
    <dbReference type="NCBI Taxonomy" id="5949"/>
    <lineage>
        <taxon>Eukaryota</taxon>
        <taxon>Sar</taxon>
        <taxon>Alveolata</taxon>
        <taxon>Ciliophora</taxon>
        <taxon>Intramacronucleata</taxon>
        <taxon>Spirotrichea</taxon>
        <taxon>Stichotrichia</taxon>
        <taxon>Sporadotrichida</taxon>
        <taxon>Oxytrichidae</taxon>
        <taxon>Stylonychinae</taxon>
        <taxon>Stylonychia</taxon>
    </lineage>
</organism>
<evidence type="ECO:0000256" key="3">
    <source>
        <dbReference type="SAM" id="Coils"/>
    </source>
</evidence>
<reference evidence="5 6" key="1">
    <citation type="submission" date="2014-06" db="EMBL/GenBank/DDBJ databases">
        <authorList>
            <person name="Swart Estienne"/>
        </authorList>
    </citation>
    <scope>NUCLEOTIDE SEQUENCE [LARGE SCALE GENOMIC DNA]</scope>
    <source>
        <strain evidence="5 6">130c</strain>
    </source>
</reference>
<dbReference type="Pfam" id="PF01344">
    <property type="entry name" value="Kelch_1"/>
    <property type="match status" value="2"/>
</dbReference>
<keyword evidence="3" id="KW-0175">Coiled coil</keyword>
<dbReference type="Proteomes" id="UP000039865">
    <property type="component" value="Unassembled WGS sequence"/>
</dbReference>
<evidence type="ECO:0000313" key="6">
    <source>
        <dbReference type="Proteomes" id="UP000039865"/>
    </source>
</evidence>
<keyword evidence="6" id="KW-1185">Reference proteome</keyword>
<dbReference type="SUPFAM" id="SSF117281">
    <property type="entry name" value="Kelch motif"/>
    <property type="match status" value="1"/>
</dbReference>
<feature type="region of interest" description="Disordered" evidence="4">
    <location>
        <begin position="28"/>
        <end position="48"/>
    </location>
</feature>
<evidence type="ECO:0000313" key="5">
    <source>
        <dbReference type="EMBL" id="CDW77028.1"/>
    </source>
</evidence>
<gene>
    <name evidence="5" type="primary">Contig16076.g17134</name>
    <name evidence="5" type="ORF">STYLEM_5995</name>
</gene>
<proteinExistence type="predicted"/>
<dbReference type="AlphaFoldDB" id="A0A078A431"/>
<dbReference type="PANTHER" id="PTHR24412">
    <property type="entry name" value="KELCH PROTEIN"/>
    <property type="match status" value="1"/>
</dbReference>
<evidence type="ECO:0000256" key="1">
    <source>
        <dbReference type="ARBA" id="ARBA00022441"/>
    </source>
</evidence>
<evidence type="ECO:0000256" key="4">
    <source>
        <dbReference type="SAM" id="MobiDB-lite"/>
    </source>
</evidence>
<sequence>MQEQKPLTQRRKKKVDIQEHKNQVLEIMKDEPIQQPEQLDASHRRTKDRVKSVLKKNLDDSYESDFFNSQLRIDDGSVMILPNSDVKFHVEKRPAYKPNYLERVENDSQFAKQQQNRINLVQPAQSQSQVIMQPPPQVPDNQEGFIKAQPLEKKQELKKKLNIQIPELKLPKIDVYKQLEQAPPQSGAHSDRQSMIKSFAQPSKFSLRLSGFNTQRPTQEDDGTITKLPDLFQKNGSIFKKGPNLQIQRSFAKALNSTAPVKQTDGPKKSSMTGIQQRIERVLEESKQKKTKKIESVIINELEIRNQGEIEKKFFKGKDDDASTKDFDFQAMKETIIKNKYGIINGQLYYLDTDRDQLMKFQELIDNPYAMEKVLKERVGDQKLQGSLLKIKEAIAKNQYDNKLFTEVTKELEFYYQMKFKDKKKEIVQQKFLPETEEENQQKVTQLEKKLIDLRQSREQLAAQTERQREEELKLEIQLLEKEQEIMRKQIEERKKNAENRIKNLKRRLNIINTRFGKNRNDFTQNNGDQEFKDDDDDDEQVASKAVKKYNAVISAVRDNLNGQTAEHFIDQIEKDEGQKDIGYWMSNVAMKSPGMKQKKILNDNLSEVKAHPINKDTFDKLLDQIESRTTLMQSIINETSRGRNFTDLDPIEQCTVTIKEKQLESMFGFAQHDRTRNINLTKKNNTESDVGKPADKPYGISGVADVQTYEKVMDYYSVLPSIREKAASVICLMNEDVIFRFDLEMNFVKPYKLDKYLLFKFPSWVDCKNGTLMYTGGLRKNDSGEPVQIFAIGGFSLNKTVVKSTESYDFDKNQWTRAASMSFERTDFSVFSHESSHFIYAFGGCFDSNLNTTIERYDSLEDRWDNMQVQLKERINKFNQNVFIALDIEIFGGQSYENQIIDKRKVLKNFTLNEQDGNPEVLVYNEIKTQTGEKTKEILVIATYDKNSTLVVNNFINLTDQKQINDKDFRITNLTMRGTIWDIGYYKNGLYIIRKYSQQSYEFYNILSQKAILIVLKTDKFNPQIDQIDFSENLGDQLDALEEDLFKEQLKLRLEEKRRSVNPVGFKEDQFIQSVRQGGNSNLLTRSAVLQKQN</sequence>
<name>A0A078A431_STYLE</name>
<evidence type="ECO:0000256" key="2">
    <source>
        <dbReference type="ARBA" id="ARBA00022737"/>
    </source>
</evidence>
<dbReference type="OrthoDB" id="45365at2759"/>
<protein>
    <submittedName>
        <fullName evidence="5">Kelch-like protein 2 3</fullName>
    </submittedName>
</protein>
<dbReference type="Gene3D" id="2.120.10.80">
    <property type="entry name" value="Kelch-type beta propeller"/>
    <property type="match status" value="1"/>
</dbReference>
<dbReference type="InterPro" id="IPR006652">
    <property type="entry name" value="Kelch_1"/>
</dbReference>
<dbReference type="InterPro" id="IPR015915">
    <property type="entry name" value="Kelch-typ_b-propeller"/>
</dbReference>
<accession>A0A078A431</accession>
<feature type="coiled-coil region" evidence="3">
    <location>
        <begin position="437"/>
        <end position="515"/>
    </location>
</feature>
<dbReference type="PANTHER" id="PTHR24412:SF489">
    <property type="entry name" value="RING FINGER DOMAIN AND KELCH REPEAT-CONTAINING PROTEIN DDB_G0271372"/>
    <property type="match status" value="1"/>
</dbReference>
<dbReference type="InParanoid" id="A0A078A431"/>
<keyword evidence="2" id="KW-0677">Repeat</keyword>
<dbReference type="EMBL" id="CCKQ01005769">
    <property type="protein sequence ID" value="CDW77028.1"/>
    <property type="molecule type" value="Genomic_DNA"/>
</dbReference>
<dbReference type="SMART" id="SM00612">
    <property type="entry name" value="Kelch"/>
    <property type="match status" value="1"/>
</dbReference>